<dbReference type="RefSeq" id="WP_254748574.1">
    <property type="nucleotide sequence ID" value="NZ_JANCLV010000003.1"/>
</dbReference>
<proteinExistence type="predicted"/>
<dbReference type="EMBL" id="JANCLV010000003">
    <property type="protein sequence ID" value="MCP8999349.1"/>
    <property type="molecule type" value="Genomic_DNA"/>
</dbReference>
<name>A0ABT1LLM4_9MICC</name>
<reference evidence="1 2" key="1">
    <citation type="submission" date="2022-06" db="EMBL/GenBank/DDBJ databases">
        <title>Pseudarthrobacter sp. strain RMG13 Genome sequencing and assembly.</title>
        <authorList>
            <person name="Kim I."/>
        </authorList>
    </citation>
    <scope>NUCLEOTIDE SEQUENCE [LARGE SCALE GENOMIC DNA]</scope>
    <source>
        <strain evidence="1 2">RMG13</strain>
    </source>
</reference>
<sequence>MDIRFTSTTRCIAVGVLSGYCPVNRLRAAGAQPIITDYEGMDVVTARTLFGSYVRP</sequence>
<evidence type="ECO:0000313" key="2">
    <source>
        <dbReference type="Proteomes" id="UP001524318"/>
    </source>
</evidence>
<keyword evidence="2" id="KW-1185">Reference proteome</keyword>
<accession>A0ABT1LLM4</accession>
<dbReference type="Proteomes" id="UP001524318">
    <property type="component" value="Unassembled WGS sequence"/>
</dbReference>
<organism evidence="1 2">
    <name type="scientific">Pseudarthrobacter humi</name>
    <dbReference type="NCBI Taxonomy" id="2952523"/>
    <lineage>
        <taxon>Bacteria</taxon>
        <taxon>Bacillati</taxon>
        <taxon>Actinomycetota</taxon>
        <taxon>Actinomycetes</taxon>
        <taxon>Micrococcales</taxon>
        <taxon>Micrococcaceae</taxon>
        <taxon>Pseudarthrobacter</taxon>
    </lineage>
</organism>
<evidence type="ECO:0000313" key="1">
    <source>
        <dbReference type="EMBL" id="MCP8999349.1"/>
    </source>
</evidence>
<gene>
    <name evidence="1" type="ORF">NFC73_06290</name>
</gene>
<comment type="caution">
    <text evidence="1">The sequence shown here is derived from an EMBL/GenBank/DDBJ whole genome shotgun (WGS) entry which is preliminary data.</text>
</comment>
<protein>
    <submittedName>
        <fullName evidence="1">Uncharacterized protein</fullName>
    </submittedName>
</protein>